<name>A0A919CWP3_9ACTN</name>
<dbReference type="Gene3D" id="3.40.50.1820">
    <property type="entry name" value="alpha/beta hydrolase"/>
    <property type="match status" value="1"/>
</dbReference>
<dbReference type="InterPro" id="IPR045851">
    <property type="entry name" value="AMP-bd_C_sf"/>
</dbReference>
<dbReference type="SMART" id="SM00823">
    <property type="entry name" value="PKS_PP"/>
    <property type="match status" value="1"/>
</dbReference>
<dbReference type="SUPFAM" id="SSF56801">
    <property type="entry name" value="Acetyl-CoA synthetase-like"/>
    <property type="match status" value="1"/>
</dbReference>
<dbReference type="PANTHER" id="PTHR45527:SF1">
    <property type="entry name" value="FATTY ACID SYNTHASE"/>
    <property type="match status" value="1"/>
</dbReference>
<dbReference type="PROSITE" id="PS50075">
    <property type="entry name" value="CARRIER"/>
    <property type="match status" value="1"/>
</dbReference>
<organism evidence="4 5">
    <name type="scientific">Streptomyces naganishii JCM 4654</name>
    <dbReference type="NCBI Taxonomy" id="1306179"/>
    <lineage>
        <taxon>Bacteria</taxon>
        <taxon>Bacillati</taxon>
        <taxon>Actinomycetota</taxon>
        <taxon>Actinomycetes</taxon>
        <taxon>Kitasatosporales</taxon>
        <taxon>Streptomycetaceae</taxon>
        <taxon>Streptomyces</taxon>
    </lineage>
</organism>
<dbReference type="Pfam" id="PF13193">
    <property type="entry name" value="AMP-binding_C"/>
    <property type="match status" value="1"/>
</dbReference>
<dbReference type="GO" id="GO:0017000">
    <property type="term" value="P:antibiotic biosynthetic process"/>
    <property type="evidence" value="ECO:0007669"/>
    <property type="project" value="UniProtKB-ARBA"/>
</dbReference>
<dbReference type="PROSITE" id="PS00455">
    <property type="entry name" value="AMP_BINDING"/>
    <property type="match status" value="1"/>
</dbReference>
<dbReference type="Pfam" id="PF00501">
    <property type="entry name" value="AMP-binding"/>
    <property type="match status" value="1"/>
</dbReference>
<dbReference type="GO" id="GO:0044550">
    <property type="term" value="P:secondary metabolite biosynthetic process"/>
    <property type="evidence" value="ECO:0007669"/>
    <property type="project" value="TreeGrafter"/>
</dbReference>
<dbReference type="SUPFAM" id="SSF160582">
    <property type="entry name" value="MbtH-like"/>
    <property type="match status" value="1"/>
</dbReference>
<dbReference type="InterPro" id="IPR020459">
    <property type="entry name" value="AMP-binding"/>
</dbReference>
<dbReference type="NCBIfam" id="TIGR01733">
    <property type="entry name" value="AA-adenyl-dom"/>
    <property type="match status" value="1"/>
</dbReference>
<dbReference type="Gene3D" id="3.30.300.30">
    <property type="match status" value="1"/>
</dbReference>
<keyword evidence="2" id="KW-0597">Phosphoprotein</keyword>
<evidence type="ECO:0000256" key="1">
    <source>
        <dbReference type="ARBA" id="ARBA00022450"/>
    </source>
</evidence>
<dbReference type="GO" id="GO:0031177">
    <property type="term" value="F:phosphopantetheine binding"/>
    <property type="evidence" value="ECO:0007669"/>
    <property type="project" value="InterPro"/>
</dbReference>
<feature type="domain" description="Carrier" evidence="3">
    <location>
        <begin position="578"/>
        <end position="652"/>
    </location>
</feature>
<dbReference type="InterPro" id="IPR020845">
    <property type="entry name" value="AMP-binding_CS"/>
</dbReference>
<dbReference type="InterPro" id="IPR038020">
    <property type="entry name" value="MbtH-like_sf"/>
</dbReference>
<accession>A0A919CWP3</accession>
<dbReference type="PRINTS" id="PR00154">
    <property type="entry name" value="AMPBINDING"/>
</dbReference>
<dbReference type="InterPro" id="IPR009081">
    <property type="entry name" value="PP-bd_ACP"/>
</dbReference>
<reference evidence="4" key="1">
    <citation type="journal article" date="2014" name="Int. J. Syst. Evol. Microbiol.">
        <title>Complete genome sequence of Corynebacterium casei LMG S-19264T (=DSM 44701T), isolated from a smear-ripened cheese.</title>
        <authorList>
            <consortium name="US DOE Joint Genome Institute (JGI-PGF)"/>
            <person name="Walter F."/>
            <person name="Albersmeier A."/>
            <person name="Kalinowski J."/>
            <person name="Ruckert C."/>
        </authorList>
    </citation>
    <scope>NUCLEOTIDE SEQUENCE</scope>
    <source>
        <strain evidence="4">JCM 4654</strain>
    </source>
</reference>
<dbReference type="InterPro" id="IPR029058">
    <property type="entry name" value="AB_hydrolase_fold"/>
</dbReference>
<dbReference type="InterPro" id="IPR036736">
    <property type="entry name" value="ACP-like_sf"/>
</dbReference>
<dbReference type="Proteomes" id="UP000608955">
    <property type="component" value="Unassembled WGS sequence"/>
</dbReference>
<dbReference type="InterPro" id="IPR005153">
    <property type="entry name" value="MbtH-like_dom"/>
</dbReference>
<dbReference type="EMBL" id="BMVF01000006">
    <property type="protein sequence ID" value="GHD88936.1"/>
    <property type="molecule type" value="Genomic_DNA"/>
</dbReference>
<dbReference type="Pfam" id="PF00550">
    <property type="entry name" value="PP-binding"/>
    <property type="match status" value="1"/>
</dbReference>
<dbReference type="InterPro" id="IPR000873">
    <property type="entry name" value="AMP-dep_synth/lig_dom"/>
</dbReference>
<dbReference type="Gene3D" id="3.90.820.10">
    <property type="entry name" value="Structural Genomics, Unknown Function 30-nov-00 1gh9 Mol_id"/>
    <property type="match status" value="1"/>
</dbReference>
<comment type="caution">
    <text evidence="4">The sequence shown here is derived from an EMBL/GenBank/DDBJ whole genome shotgun (WGS) entry which is preliminary data.</text>
</comment>
<dbReference type="AlphaFoldDB" id="A0A919CWP3"/>
<dbReference type="SUPFAM" id="SSF47336">
    <property type="entry name" value="ACP-like"/>
    <property type="match status" value="1"/>
</dbReference>
<dbReference type="InterPro" id="IPR020806">
    <property type="entry name" value="PKS_PP-bd"/>
</dbReference>
<dbReference type="Gene3D" id="3.40.50.12780">
    <property type="entry name" value="N-terminal domain of ligase-like"/>
    <property type="match status" value="1"/>
</dbReference>
<evidence type="ECO:0000256" key="2">
    <source>
        <dbReference type="ARBA" id="ARBA00022553"/>
    </source>
</evidence>
<dbReference type="SMART" id="SM00923">
    <property type="entry name" value="MbtH"/>
    <property type="match status" value="1"/>
</dbReference>
<evidence type="ECO:0000259" key="3">
    <source>
        <dbReference type="PROSITE" id="PS50075"/>
    </source>
</evidence>
<protein>
    <recommendedName>
        <fullName evidence="3">Carrier domain-containing protein</fullName>
    </recommendedName>
</protein>
<keyword evidence="1" id="KW-0596">Phosphopantetheine</keyword>
<dbReference type="GO" id="GO:0043041">
    <property type="term" value="P:amino acid activation for nonribosomal peptide biosynthetic process"/>
    <property type="evidence" value="ECO:0007669"/>
    <property type="project" value="TreeGrafter"/>
</dbReference>
<proteinExistence type="predicted"/>
<gene>
    <name evidence="4" type="ORF">GCM10010508_27000</name>
</gene>
<dbReference type="PANTHER" id="PTHR45527">
    <property type="entry name" value="NONRIBOSOMAL PEPTIDE SYNTHETASE"/>
    <property type="match status" value="1"/>
</dbReference>
<dbReference type="InterPro" id="IPR025110">
    <property type="entry name" value="AMP-bd_C"/>
</dbReference>
<keyword evidence="5" id="KW-1185">Reference proteome</keyword>
<dbReference type="InterPro" id="IPR042099">
    <property type="entry name" value="ANL_N_sf"/>
</dbReference>
<dbReference type="RefSeq" id="WP_190178031.1">
    <property type="nucleotide sequence ID" value="NZ_BMVF01000006.1"/>
</dbReference>
<evidence type="ECO:0000313" key="4">
    <source>
        <dbReference type="EMBL" id="GHD88936.1"/>
    </source>
</evidence>
<dbReference type="Pfam" id="PF03621">
    <property type="entry name" value="MbtH"/>
    <property type="match status" value="1"/>
</dbReference>
<sequence>MPANPFEEPDESYLVLCNQRGQRSLWPARLPAPAGWRVELPATSLDHARAHVDRVWPDVRPHPSAASAPSTALTLPVLFERVVAEHRDLPAVESESTTLTYGDLAARVNRLARRLIANGLGPGDLVGICVPRGTDQVTAALAVTTAGAGYVPLDPGYPAALLRHMAADSGLRTLLYTGHPPVRLTGLETLDLAAPDPAPRPHRLVTDDERRRPLHAEDTAYVIYTSGSTGTPKGVVIPHAGMAALAEAQRHWIGPGPGDRVLQWASFNFDAGFWDLTLALLSGATLVLTDDRAVLPGEELRRTLIGRRISHAVLPPVALTATDPDGVLPGGVVLSTGDSCTQALVARWAPGRRMFNGYGPTEMTVGVTMAGPVRPGEPVSIGQPWPGNEVRVLDVDLEPCQPGEDGELYLVGEGEALGYLGRPALTAERFVADPYGPPGSRMYRSGDLGHRDKDGTLYFTGRADRQVKLRGFRVELGEVEAALESCEGVRLAAVVVAGEVDSAHLVAFVVPGADPADDLAGDLRGRLAARLPAHMVPSRVEVLVSLPMTSNGKIDRRELERRAAVTAATPPAGPAPTVDPSDPVAALCALTARVLGVAAVGPDDNFFDRGGHSVLAVRLAKAVRDEWGMTLPVRAVFERSTMAELAGLLTAD</sequence>
<evidence type="ECO:0000313" key="5">
    <source>
        <dbReference type="Proteomes" id="UP000608955"/>
    </source>
</evidence>
<dbReference type="InterPro" id="IPR010071">
    <property type="entry name" value="AA_adenyl_dom"/>
</dbReference>
<dbReference type="GO" id="GO:0005737">
    <property type="term" value="C:cytoplasm"/>
    <property type="evidence" value="ECO:0007669"/>
    <property type="project" value="TreeGrafter"/>
</dbReference>
<reference evidence="4" key="2">
    <citation type="submission" date="2020-09" db="EMBL/GenBank/DDBJ databases">
        <authorList>
            <person name="Sun Q."/>
            <person name="Ohkuma M."/>
        </authorList>
    </citation>
    <scope>NUCLEOTIDE SEQUENCE</scope>
    <source>
        <strain evidence="4">JCM 4654</strain>
    </source>
</reference>